<name>A0A0B8PKJ7_9VIBR</name>
<organism evidence="1 2">
    <name type="scientific">Vibrio ishigakensis</name>
    <dbReference type="NCBI Taxonomy" id="1481914"/>
    <lineage>
        <taxon>Bacteria</taxon>
        <taxon>Pseudomonadati</taxon>
        <taxon>Pseudomonadota</taxon>
        <taxon>Gammaproteobacteria</taxon>
        <taxon>Vibrionales</taxon>
        <taxon>Vibrionaceae</taxon>
        <taxon>Vibrio</taxon>
    </lineage>
</organism>
<reference evidence="1 2" key="1">
    <citation type="submission" date="2015-01" db="EMBL/GenBank/DDBJ databases">
        <title>Vibrio sp. C5 JCM 19232 whole genome shotgun sequence.</title>
        <authorList>
            <person name="Sawabe T."/>
            <person name="Meirelles P."/>
            <person name="Feng G."/>
            <person name="Sayaka M."/>
            <person name="Hattori M."/>
            <person name="Ohkuma M."/>
        </authorList>
    </citation>
    <scope>NUCLEOTIDE SEQUENCE [LARGE SCALE GENOMIC DNA]</scope>
    <source>
        <strain evidence="1 2">JCM19232</strain>
    </source>
</reference>
<evidence type="ECO:0000313" key="1">
    <source>
        <dbReference type="EMBL" id="GAM63638.1"/>
    </source>
</evidence>
<gene>
    <name evidence="1" type="ORF">JCM19232_2618</name>
</gene>
<sequence length="289" mass="32963">MKYFLVEVKPVVKYMKDYDDSLINHTESFYTQQKTAVAAKYVGSERVLGLTPKTDSEGNKLWKDPKATQVSEEEFIAHYEETQEQLPDLPQQESIDVAVIKLSETRRIEVAVREVGKDWLSSLELIDISEPSISEGNIRKFSDAKPNKEESVKSVMSKAGDLLFKLGDIPGGKHFYTGNLQEKFDIAVDYQIVVDIEPNESESSDFIPTDPYQKVIYNCLFCIDDAHLEFTEEQYQEAGANLETVIKEHQKHTKGFLTDATIEDLQKIDWDSGAEAQKTFLNIRHLRAK</sequence>
<dbReference type="Proteomes" id="UP000031670">
    <property type="component" value="Unassembled WGS sequence"/>
</dbReference>
<reference evidence="1 2" key="2">
    <citation type="submission" date="2015-01" db="EMBL/GenBank/DDBJ databases">
        <authorList>
            <consortium name="NBRP consortium"/>
            <person name="Sawabe T."/>
            <person name="Meirelles P."/>
            <person name="Feng G."/>
            <person name="Sayaka M."/>
            <person name="Hattori M."/>
            <person name="Ohkuma M."/>
        </authorList>
    </citation>
    <scope>NUCLEOTIDE SEQUENCE [LARGE SCALE GENOMIC DNA]</scope>
    <source>
        <strain evidence="1 2">JCM19232</strain>
    </source>
</reference>
<proteinExistence type="predicted"/>
<dbReference type="AlphaFoldDB" id="A0A0B8PKJ7"/>
<evidence type="ECO:0000313" key="2">
    <source>
        <dbReference type="Proteomes" id="UP000031670"/>
    </source>
</evidence>
<accession>A0A0B8PKJ7</accession>
<dbReference type="EMBL" id="BBSA01000009">
    <property type="protein sequence ID" value="GAM63638.1"/>
    <property type="molecule type" value="Genomic_DNA"/>
</dbReference>
<protein>
    <submittedName>
        <fullName evidence="1">Uncharacterized protein</fullName>
    </submittedName>
</protein>
<comment type="caution">
    <text evidence="1">The sequence shown here is derived from an EMBL/GenBank/DDBJ whole genome shotgun (WGS) entry which is preliminary data.</text>
</comment>